<proteinExistence type="predicted"/>
<dbReference type="OrthoDB" id="5804279at2759"/>
<dbReference type="Gene3D" id="3.30.2280.10">
    <property type="entry name" value="Hypothetical protein (hspc210)"/>
    <property type="match status" value="1"/>
</dbReference>
<name>A0A1X2IZS3_9FUNG</name>
<feature type="domain" description="GSKIP" evidence="2">
    <location>
        <begin position="39"/>
        <end position="110"/>
    </location>
</feature>
<evidence type="ECO:0000313" key="4">
    <source>
        <dbReference type="Proteomes" id="UP000193560"/>
    </source>
</evidence>
<organism evidence="3 4">
    <name type="scientific">Absidia repens</name>
    <dbReference type="NCBI Taxonomy" id="90262"/>
    <lineage>
        <taxon>Eukaryota</taxon>
        <taxon>Fungi</taxon>
        <taxon>Fungi incertae sedis</taxon>
        <taxon>Mucoromycota</taxon>
        <taxon>Mucoromycotina</taxon>
        <taxon>Mucoromycetes</taxon>
        <taxon>Mucorales</taxon>
        <taxon>Cunninghamellaceae</taxon>
        <taxon>Absidia</taxon>
    </lineage>
</organism>
<feature type="region of interest" description="Disordered" evidence="1">
    <location>
        <begin position="149"/>
        <end position="176"/>
    </location>
</feature>
<dbReference type="Proteomes" id="UP000193560">
    <property type="component" value="Unassembled WGS sequence"/>
</dbReference>
<evidence type="ECO:0000256" key="1">
    <source>
        <dbReference type="SAM" id="MobiDB-lite"/>
    </source>
</evidence>
<dbReference type="AlphaFoldDB" id="A0A1X2IZS3"/>
<feature type="compositionally biased region" description="Low complexity" evidence="1">
    <location>
        <begin position="149"/>
        <end position="166"/>
    </location>
</feature>
<dbReference type="InterPro" id="IPR023231">
    <property type="entry name" value="GSKIP_dom_sf"/>
</dbReference>
<gene>
    <name evidence="3" type="ORF">BCR42DRAFT_399302</name>
</gene>
<dbReference type="InterPro" id="IPR007967">
    <property type="entry name" value="GSKIP_dom"/>
</dbReference>
<dbReference type="SUPFAM" id="SSF103107">
    <property type="entry name" value="Hypothetical protein c14orf129, hspc210"/>
    <property type="match status" value="1"/>
</dbReference>
<evidence type="ECO:0000313" key="3">
    <source>
        <dbReference type="EMBL" id="ORZ25061.1"/>
    </source>
</evidence>
<evidence type="ECO:0000259" key="2">
    <source>
        <dbReference type="Pfam" id="PF05303"/>
    </source>
</evidence>
<dbReference type="EMBL" id="MCGE01000001">
    <property type="protein sequence ID" value="ORZ25061.1"/>
    <property type="molecule type" value="Genomic_DNA"/>
</dbReference>
<comment type="caution">
    <text evidence="3">The sequence shown here is derived from an EMBL/GenBank/DDBJ whole genome shotgun (WGS) entry which is preliminary data.</text>
</comment>
<reference evidence="3 4" key="1">
    <citation type="submission" date="2016-07" db="EMBL/GenBank/DDBJ databases">
        <title>Pervasive Adenine N6-methylation of Active Genes in Fungi.</title>
        <authorList>
            <consortium name="DOE Joint Genome Institute"/>
            <person name="Mondo S.J."/>
            <person name="Dannebaum R.O."/>
            <person name="Kuo R.C."/>
            <person name="Labutti K."/>
            <person name="Haridas S."/>
            <person name="Kuo A."/>
            <person name="Salamov A."/>
            <person name="Ahrendt S.R."/>
            <person name="Lipzen A."/>
            <person name="Sullivan W."/>
            <person name="Andreopoulos W.B."/>
            <person name="Clum A."/>
            <person name="Lindquist E."/>
            <person name="Daum C."/>
            <person name="Ramamoorthy G.K."/>
            <person name="Gryganskyi A."/>
            <person name="Culley D."/>
            <person name="Magnuson J.K."/>
            <person name="James T.Y."/>
            <person name="O'Malley M.A."/>
            <person name="Stajich J.E."/>
            <person name="Spatafora J.W."/>
            <person name="Visel A."/>
            <person name="Grigoriev I.V."/>
        </authorList>
    </citation>
    <scope>NUCLEOTIDE SEQUENCE [LARGE SCALE GENOMIC DNA]</scope>
    <source>
        <strain evidence="3 4">NRRL 1336</strain>
    </source>
</reference>
<dbReference type="Pfam" id="PF05303">
    <property type="entry name" value="GSKIP_dom"/>
    <property type="match status" value="1"/>
</dbReference>
<keyword evidence="4" id="KW-1185">Reference proteome</keyword>
<sequence>MRFEALDKKLDAICKDYDYGIVPGSVTVYIRDRVQNTGRMELTILEGIMLIIDAFDEGFMVTSCTPFIDSPTMANSLKLVQDHLQYMFDTMDNLLMTISPLFAQRFLDKIQTTCISPTLTDLPKALDDSTITTALPASSSSIPFNPLLTTSPSSSSSPSLSSSSSTAAATHVHQSQQQTSNVYNDIFDWIH</sequence>
<accession>A0A1X2IZS3</accession>
<protein>
    <recommendedName>
        <fullName evidence="2">GSKIP domain-containing protein</fullName>
    </recommendedName>
</protein>